<evidence type="ECO:0000256" key="3">
    <source>
        <dbReference type="ARBA" id="ARBA00023002"/>
    </source>
</evidence>
<protein>
    <submittedName>
        <fullName evidence="6">Nitroreductase</fullName>
    </submittedName>
</protein>
<dbReference type="Pfam" id="PF00881">
    <property type="entry name" value="Nitroreductase"/>
    <property type="match status" value="1"/>
</dbReference>
<dbReference type="EMBL" id="JACHKF010000001">
    <property type="protein sequence ID" value="MBB6566784.1"/>
    <property type="molecule type" value="Genomic_DNA"/>
</dbReference>
<feature type="domain" description="Nitroreductase" evidence="5">
    <location>
        <begin position="45"/>
        <end position="99"/>
    </location>
</feature>
<organism evidence="6 7">
    <name type="scientific">Kribbella sandramycini</name>
    <dbReference type="NCBI Taxonomy" id="60450"/>
    <lineage>
        <taxon>Bacteria</taxon>
        <taxon>Bacillati</taxon>
        <taxon>Actinomycetota</taxon>
        <taxon>Actinomycetes</taxon>
        <taxon>Propionibacteriales</taxon>
        <taxon>Kribbellaceae</taxon>
        <taxon>Kribbella</taxon>
    </lineage>
</organism>
<reference evidence="6 7" key="1">
    <citation type="submission" date="2020-08" db="EMBL/GenBank/DDBJ databases">
        <title>Sequencing the genomes of 1000 actinobacteria strains.</title>
        <authorList>
            <person name="Klenk H.-P."/>
        </authorList>
    </citation>
    <scope>NUCLEOTIDE SEQUENCE [LARGE SCALE GENOMIC DNA]</scope>
    <source>
        <strain evidence="6 7">DSM 15626</strain>
    </source>
</reference>
<dbReference type="PANTHER" id="PTHR23026">
    <property type="entry name" value="NADPH NITROREDUCTASE"/>
    <property type="match status" value="1"/>
</dbReference>
<evidence type="ECO:0000313" key="7">
    <source>
        <dbReference type="Proteomes" id="UP000553957"/>
    </source>
</evidence>
<evidence type="ECO:0000256" key="4">
    <source>
        <dbReference type="SAM" id="MobiDB-lite"/>
    </source>
</evidence>
<feature type="region of interest" description="Disordered" evidence="4">
    <location>
        <begin position="1"/>
        <end position="25"/>
    </location>
</feature>
<dbReference type="GO" id="GO:0016491">
    <property type="term" value="F:oxidoreductase activity"/>
    <property type="evidence" value="ECO:0007669"/>
    <property type="project" value="UniProtKB-KW"/>
</dbReference>
<evidence type="ECO:0000256" key="1">
    <source>
        <dbReference type="ARBA" id="ARBA00022630"/>
    </source>
</evidence>
<keyword evidence="1" id="KW-0285">Flavoprotein</keyword>
<sequence length="196" mass="21427">MHDPWAFDGWTPDEPYHPLPGEPVPYQRHHAESLSRAAQFRDRAEQRRAVGRMADEPVPEQVLLDAIAAAATAPTGTALPWTFAIVTDPGVRREIAERAEVHGAPLVEAPYLLVVFQRRYFADESVGIAVGLLMAALYDAGLGAVVHPVSVMTTLLARMLGRPTSEEAFAVLSVGYPKAETRKADLVPLDEILVRI</sequence>
<keyword evidence="2" id="KW-0288">FMN</keyword>
<proteinExistence type="predicted"/>
<dbReference type="AlphaFoldDB" id="A0A841SB28"/>
<accession>A0A841SB28</accession>
<dbReference type="RefSeq" id="WP_202886813.1">
    <property type="nucleotide sequence ID" value="NZ_BAAAGT010000004.1"/>
</dbReference>
<evidence type="ECO:0000256" key="2">
    <source>
        <dbReference type="ARBA" id="ARBA00022643"/>
    </source>
</evidence>
<dbReference type="InterPro" id="IPR029479">
    <property type="entry name" value="Nitroreductase"/>
</dbReference>
<evidence type="ECO:0000259" key="5">
    <source>
        <dbReference type="Pfam" id="PF00881"/>
    </source>
</evidence>
<evidence type="ECO:0000313" key="6">
    <source>
        <dbReference type="EMBL" id="MBB6566784.1"/>
    </source>
</evidence>
<name>A0A841SB28_9ACTN</name>
<dbReference type="InterPro" id="IPR000415">
    <property type="entry name" value="Nitroreductase-like"/>
</dbReference>
<gene>
    <name evidence="6" type="ORF">HNR71_002421</name>
</gene>
<dbReference type="Proteomes" id="UP000553957">
    <property type="component" value="Unassembled WGS sequence"/>
</dbReference>
<dbReference type="SUPFAM" id="SSF55469">
    <property type="entry name" value="FMN-dependent nitroreductase-like"/>
    <property type="match status" value="1"/>
</dbReference>
<comment type="caution">
    <text evidence="6">The sequence shown here is derived from an EMBL/GenBank/DDBJ whole genome shotgun (WGS) entry which is preliminary data.</text>
</comment>
<dbReference type="Gene3D" id="3.40.109.10">
    <property type="entry name" value="NADH Oxidase"/>
    <property type="match status" value="1"/>
</dbReference>
<keyword evidence="3" id="KW-0560">Oxidoreductase</keyword>
<dbReference type="InterPro" id="IPR050627">
    <property type="entry name" value="Nitroreductase/BluB"/>
</dbReference>
<dbReference type="PANTHER" id="PTHR23026:SF90">
    <property type="entry name" value="IODOTYROSINE DEIODINASE 1"/>
    <property type="match status" value="1"/>
</dbReference>